<organism evidence="3 4">
    <name type="scientific">Paenibacillus piri</name>
    <dbReference type="NCBI Taxonomy" id="2547395"/>
    <lineage>
        <taxon>Bacteria</taxon>
        <taxon>Bacillati</taxon>
        <taxon>Bacillota</taxon>
        <taxon>Bacilli</taxon>
        <taxon>Bacillales</taxon>
        <taxon>Paenibacillaceae</taxon>
        <taxon>Paenibacillus</taxon>
    </lineage>
</organism>
<keyword evidence="4" id="KW-1185">Reference proteome</keyword>
<evidence type="ECO:0000259" key="1">
    <source>
        <dbReference type="Pfam" id="PF01408"/>
    </source>
</evidence>
<reference evidence="3 4" key="1">
    <citation type="submission" date="2019-03" db="EMBL/GenBank/DDBJ databases">
        <title>This is whole genome sequence of Paenibacillus sp MS74 strain.</title>
        <authorList>
            <person name="Trinh H.N."/>
        </authorList>
    </citation>
    <scope>NUCLEOTIDE SEQUENCE [LARGE SCALE GENOMIC DNA]</scope>
    <source>
        <strain evidence="3 4">MS74</strain>
    </source>
</reference>
<dbReference type="OrthoDB" id="9815825at2"/>
<name>A0A4R5KAV0_9BACL</name>
<feature type="domain" description="GFO/IDH/MocA-like oxidoreductase" evidence="2">
    <location>
        <begin position="133"/>
        <end position="256"/>
    </location>
</feature>
<feature type="domain" description="Gfo/Idh/MocA-like oxidoreductase N-terminal" evidence="1">
    <location>
        <begin position="5"/>
        <end position="120"/>
    </location>
</feature>
<dbReference type="SUPFAM" id="SSF51735">
    <property type="entry name" value="NAD(P)-binding Rossmann-fold domains"/>
    <property type="match status" value="1"/>
</dbReference>
<dbReference type="Proteomes" id="UP000295636">
    <property type="component" value="Unassembled WGS sequence"/>
</dbReference>
<dbReference type="InterPro" id="IPR055170">
    <property type="entry name" value="GFO_IDH_MocA-like_dom"/>
</dbReference>
<dbReference type="PANTHER" id="PTHR43249:SF1">
    <property type="entry name" value="D-GLUCOSIDE 3-DEHYDROGENASE"/>
    <property type="match status" value="1"/>
</dbReference>
<protein>
    <submittedName>
        <fullName evidence="3">Gfo/Idh/MocA family oxidoreductase</fullName>
    </submittedName>
</protein>
<evidence type="ECO:0000313" key="4">
    <source>
        <dbReference type="Proteomes" id="UP000295636"/>
    </source>
</evidence>
<dbReference type="Pfam" id="PF22725">
    <property type="entry name" value="GFO_IDH_MocA_C3"/>
    <property type="match status" value="1"/>
</dbReference>
<dbReference type="EMBL" id="SMRT01000023">
    <property type="protein sequence ID" value="TDF92012.1"/>
    <property type="molecule type" value="Genomic_DNA"/>
</dbReference>
<dbReference type="AlphaFoldDB" id="A0A4R5KAV0"/>
<dbReference type="GO" id="GO:0000166">
    <property type="term" value="F:nucleotide binding"/>
    <property type="evidence" value="ECO:0007669"/>
    <property type="project" value="InterPro"/>
</dbReference>
<dbReference type="InterPro" id="IPR036291">
    <property type="entry name" value="NAD(P)-bd_dom_sf"/>
</dbReference>
<gene>
    <name evidence="3" type="ORF">E1757_31170</name>
</gene>
<evidence type="ECO:0000313" key="3">
    <source>
        <dbReference type="EMBL" id="TDF92012.1"/>
    </source>
</evidence>
<proteinExistence type="predicted"/>
<dbReference type="InterPro" id="IPR052515">
    <property type="entry name" value="Gfo/Idh/MocA_Oxidoreductase"/>
</dbReference>
<comment type="caution">
    <text evidence="3">The sequence shown here is derived from an EMBL/GenBank/DDBJ whole genome shotgun (WGS) entry which is preliminary data.</text>
</comment>
<evidence type="ECO:0000259" key="2">
    <source>
        <dbReference type="Pfam" id="PF22725"/>
    </source>
</evidence>
<dbReference type="Gene3D" id="3.40.50.720">
    <property type="entry name" value="NAD(P)-binding Rossmann-like Domain"/>
    <property type="match status" value="1"/>
</dbReference>
<dbReference type="PANTHER" id="PTHR43249">
    <property type="entry name" value="UDP-N-ACETYL-2-AMINO-2-DEOXY-D-GLUCURONATE OXIDASE"/>
    <property type="match status" value="1"/>
</dbReference>
<accession>A0A4R5KAV0</accession>
<dbReference type="Pfam" id="PF01408">
    <property type="entry name" value="GFO_IDH_MocA"/>
    <property type="match status" value="1"/>
</dbReference>
<dbReference type="SUPFAM" id="SSF55347">
    <property type="entry name" value="Glyceraldehyde-3-phosphate dehydrogenase-like, C-terminal domain"/>
    <property type="match status" value="1"/>
</dbReference>
<dbReference type="Gene3D" id="3.30.360.10">
    <property type="entry name" value="Dihydrodipicolinate Reductase, domain 2"/>
    <property type="match status" value="1"/>
</dbReference>
<sequence length="345" mass="37663">MNKTMKFGIVGTGAIARYHAAAIRLHPEGELAAVCGISLDKAAELADGDAKVKLFDDYAKMLELEELDVVCVCTPSGLHGKGVMLAARAGKHVLCEKPLEVAAERMTEMIHACRSRSLKLGCVFQRRLMPAMLHARQALLDGKLGKPVMANAYLKYYRSREYYQSGGWRGTREFDGGGALMNQGIHGIDLLQYMMGEVASVFAYCPTLVRDIEVEDTAVVALKFKSGALGVIQGATSVYPGQETRFELHGDKGTIEFGDEGIKQWKFMGSEEAAPAYEDTLGFGATSSSAQQLPVAGHYFYINDMIEAVRTGREPHVNGEEARKSVDLILAIYESARSGQEVILR</sequence>
<dbReference type="InterPro" id="IPR000683">
    <property type="entry name" value="Gfo/Idh/MocA-like_OxRdtase_N"/>
</dbReference>